<dbReference type="GO" id="GO:0005524">
    <property type="term" value="F:ATP binding"/>
    <property type="evidence" value="ECO:0007669"/>
    <property type="project" value="UniProtKB-KW"/>
</dbReference>
<keyword evidence="7" id="KW-0472">Membrane</keyword>
<evidence type="ECO:0000256" key="4">
    <source>
        <dbReference type="ARBA" id="ARBA00022475"/>
    </source>
</evidence>
<keyword evidence="5" id="KW-0547">Nucleotide-binding</keyword>
<organism evidence="10">
    <name type="scientific">uncultured Thermomicrobiales bacterium</name>
    <dbReference type="NCBI Taxonomy" id="1645740"/>
    <lineage>
        <taxon>Bacteria</taxon>
        <taxon>Pseudomonadati</taxon>
        <taxon>Thermomicrobiota</taxon>
        <taxon>Thermomicrobia</taxon>
        <taxon>Thermomicrobiales</taxon>
        <taxon>environmental samples</taxon>
    </lineage>
</organism>
<dbReference type="Pfam" id="PF00005">
    <property type="entry name" value="ABC_tran"/>
    <property type="match status" value="1"/>
</dbReference>
<comment type="similarity">
    <text evidence="2">Belongs to the ABC transporter superfamily.</text>
</comment>
<accession>A0A6J4UQP9</accession>
<keyword evidence="3" id="KW-0813">Transport</keyword>
<dbReference type="PANTHER" id="PTHR43297:SF2">
    <property type="entry name" value="DIPEPTIDE TRANSPORT ATP-BINDING PROTEIN DPPD"/>
    <property type="match status" value="1"/>
</dbReference>
<dbReference type="PROSITE" id="PS00211">
    <property type="entry name" value="ABC_TRANSPORTER_1"/>
    <property type="match status" value="1"/>
</dbReference>
<proteinExistence type="inferred from homology"/>
<evidence type="ECO:0000256" key="7">
    <source>
        <dbReference type="ARBA" id="ARBA00023136"/>
    </source>
</evidence>
<dbReference type="SUPFAM" id="SSF52540">
    <property type="entry name" value="P-loop containing nucleoside triphosphate hydrolases"/>
    <property type="match status" value="1"/>
</dbReference>
<evidence type="ECO:0000259" key="9">
    <source>
        <dbReference type="PROSITE" id="PS50893"/>
    </source>
</evidence>
<dbReference type="PROSITE" id="PS50893">
    <property type="entry name" value="ABC_TRANSPORTER_2"/>
    <property type="match status" value="1"/>
</dbReference>
<sequence>MATLRQTATSPDTGRPAVADGRPLLEVKNLKTQFFTQDGVVKAVDDVSFYVMPGETLGIVGESGSGKSMTGLSIMRLIPNPPGKIVNGEVNFNGRDIIKMSEEQVRAIRGNDIAMIFQDPMTSLNPVLTINRQISEALQLHMGMNKDQAKARSIELLEMVGIPNAEQRVDQYPHQFSGGMRQRVMIAMALSCNPKLLIADEPTTALDVTIQAQILDLMRTLQSETGAGVLMITHSMGVVAGMADRVQVMYAGHIVETATTEEIFANPRHPYTVGLMKSIPRLDAARKSKLQPIRGLPPDMIDLPDMCPFVPRCNYAREKCEQKNPPLIQVSTGHYSACWFWEEIHREDDQDEVARVHGNLEPSVAANDYDPGAVDLGVSSSQ</sequence>
<evidence type="ECO:0000256" key="5">
    <source>
        <dbReference type="ARBA" id="ARBA00022741"/>
    </source>
</evidence>
<dbReference type="CDD" id="cd03257">
    <property type="entry name" value="ABC_NikE_OppD_transporters"/>
    <property type="match status" value="1"/>
</dbReference>
<evidence type="ECO:0000313" key="10">
    <source>
        <dbReference type="EMBL" id="CAA9557087.1"/>
    </source>
</evidence>
<evidence type="ECO:0000256" key="1">
    <source>
        <dbReference type="ARBA" id="ARBA00004417"/>
    </source>
</evidence>
<dbReference type="InterPro" id="IPR027417">
    <property type="entry name" value="P-loop_NTPase"/>
</dbReference>
<evidence type="ECO:0000256" key="3">
    <source>
        <dbReference type="ARBA" id="ARBA00022448"/>
    </source>
</evidence>
<dbReference type="NCBIfam" id="TIGR01727">
    <property type="entry name" value="oligo_HPY"/>
    <property type="match status" value="1"/>
</dbReference>
<dbReference type="Pfam" id="PF08352">
    <property type="entry name" value="oligo_HPY"/>
    <property type="match status" value="1"/>
</dbReference>
<dbReference type="Gene3D" id="3.40.50.300">
    <property type="entry name" value="P-loop containing nucleotide triphosphate hydrolases"/>
    <property type="match status" value="1"/>
</dbReference>
<feature type="compositionally biased region" description="Polar residues" evidence="8">
    <location>
        <begin position="1"/>
        <end position="12"/>
    </location>
</feature>
<dbReference type="FunFam" id="3.40.50.300:FF:000016">
    <property type="entry name" value="Oligopeptide ABC transporter ATP-binding component"/>
    <property type="match status" value="1"/>
</dbReference>
<dbReference type="InterPro" id="IPR017871">
    <property type="entry name" value="ABC_transporter-like_CS"/>
</dbReference>
<dbReference type="SMART" id="SM00382">
    <property type="entry name" value="AAA"/>
    <property type="match status" value="1"/>
</dbReference>
<gene>
    <name evidence="10" type="ORF">AVDCRST_MAG87-1286</name>
</gene>
<dbReference type="PANTHER" id="PTHR43297">
    <property type="entry name" value="OLIGOPEPTIDE TRANSPORT ATP-BINDING PROTEIN APPD"/>
    <property type="match status" value="1"/>
</dbReference>
<dbReference type="GO" id="GO:0016887">
    <property type="term" value="F:ATP hydrolysis activity"/>
    <property type="evidence" value="ECO:0007669"/>
    <property type="project" value="InterPro"/>
</dbReference>
<evidence type="ECO:0000256" key="6">
    <source>
        <dbReference type="ARBA" id="ARBA00022840"/>
    </source>
</evidence>
<dbReference type="InterPro" id="IPR013563">
    <property type="entry name" value="Oligopep_ABC_C"/>
</dbReference>
<dbReference type="GO" id="GO:0015833">
    <property type="term" value="P:peptide transport"/>
    <property type="evidence" value="ECO:0007669"/>
    <property type="project" value="InterPro"/>
</dbReference>
<keyword evidence="4" id="KW-1003">Cell membrane</keyword>
<evidence type="ECO:0000256" key="8">
    <source>
        <dbReference type="SAM" id="MobiDB-lite"/>
    </source>
</evidence>
<protein>
    <submittedName>
        <fullName evidence="10">Oligopeptide transport ATP-binding protein OppD</fullName>
    </submittedName>
</protein>
<reference evidence="10" key="1">
    <citation type="submission" date="2020-02" db="EMBL/GenBank/DDBJ databases">
        <authorList>
            <person name="Meier V. D."/>
        </authorList>
    </citation>
    <scope>NUCLEOTIDE SEQUENCE</scope>
    <source>
        <strain evidence="10">AVDCRST_MAG87</strain>
    </source>
</reference>
<comment type="subcellular location">
    <subcellularLocation>
        <location evidence="1">Cell inner membrane</location>
        <topology evidence="1">Peripheral membrane protein</topology>
    </subcellularLocation>
</comment>
<evidence type="ECO:0000256" key="2">
    <source>
        <dbReference type="ARBA" id="ARBA00005417"/>
    </source>
</evidence>
<feature type="domain" description="ABC transporter" evidence="9">
    <location>
        <begin position="25"/>
        <end position="276"/>
    </location>
</feature>
<dbReference type="InterPro" id="IPR003593">
    <property type="entry name" value="AAA+_ATPase"/>
</dbReference>
<dbReference type="AlphaFoldDB" id="A0A6J4UQP9"/>
<dbReference type="InterPro" id="IPR003439">
    <property type="entry name" value="ABC_transporter-like_ATP-bd"/>
</dbReference>
<dbReference type="InterPro" id="IPR050388">
    <property type="entry name" value="ABC_Ni/Peptide_Import"/>
</dbReference>
<name>A0A6J4UQP9_9BACT</name>
<dbReference type="GO" id="GO:0005886">
    <property type="term" value="C:plasma membrane"/>
    <property type="evidence" value="ECO:0007669"/>
    <property type="project" value="UniProtKB-SubCell"/>
</dbReference>
<keyword evidence="6 10" id="KW-0067">ATP-binding</keyword>
<dbReference type="EMBL" id="CADCWJ010000288">
    <property type="protein sequence ID" value="CAA9557087.1"/>
    <property type="molecule type" value="Genomic_DNA"/>
</dbReference>
<feature type="region of interest" description="Disordered" evidence="8">
    <location>
        <begin position="1"/>
        <end position="20"/>
    </location>
</feature>